<accession>A0A1M6IAI9</accession>
<name>A0A1M6IAI9_9FLAO</name>
<keyword evidence="3" id="KW-1185">Reference proteome</keyword>
<dbReference type="CDD" id="cd00371">
    <property type="entry name" value="HMA"/>
    <property type="match status" value="1"/>
</dbReference>
<dbReference type="EMBL" id="FQYP01000007">
    <property type="protein sequence ID" value="SHJ31499.1"/>
    <property type="molecule type" value="Genomic_DNA"/>
</dbReference>
<dbReference type="InterPro" id="IPR006121">
    <property type="entry name" value="HMA_dom"/>
</dbReference>
<dbReference type="InterPro" id="IPR036163">
    <property type="entry name" value="HMA_dom_sf"/>
</dbReference>
<feature type="domain" description="HMA" evidence="1">
    <location>
        <begin position="1"/>
        <end position="66"/>
    </location>
</feature>
<evidence type="ECO:0000259" key="1">
    <source>
        <dbReference type="PROSITE" id="PS50846"/>
    </source>
</evidence>
<dbReference type="Pfam" id="PF00403">
    <property type="entry name" value="HMA"/>
    <property type="match status" value="1"/>
</dbReference>
<reference evidence="3" key="1">
    <citation type="submission" date="2016-11" db="EMBL/GenBank/DDBJ databases">
        <authorList>
            <person name="Varghese N."/>
            <person name="Submissions S."/>
        </authorList>
    </citation>
    <scope>NUCLEOTIDE SEQUENCE [LARGE SCALE GENOMIC DNA]</scope>
    <source>
        <strain evidence="3">DSM 22623</strain>
    </source>
</reference>
<dbReference type="AlphaFoldDB" id="A0A1M6IAI9"/>
<dbReference type="STRING" id="570521.SAMN04488508_107223"/>
<dbReference type="RefSeq" id="WP_073318261.1">
    <property type="nucleotide sequence ID" value="NZ_FQYP01000007.1"/>
</dbReference>
<organism evidence="2 3">
    <name type="scientific">Aquimarina spongiae</name>
    <dbReference type="NCBI Taxonomy" id="570521"/>
    <lineage>
        <taxon>Bacteria</taxon>
        <taxon>Pseudomonadati</taxon>
        <taxon>Bacteroidota</taxon>
        <taxon>Flavobacteriia</taxon>
        <taxon>Flavobacteriales</taxon>
        <taxon>Flavobacteriaceae</taxon>
        <taxon>Aquimarina</taxon>
    </lineage>
</organism>
<evidence type="ECO:0000313" key="3">
    <source>
        <dbReference type="Proteomes" id="UP000184432"/>
    </source>
</evidence>
<gene>
    <name evidence="2" type="ORF">SAMN04488508_107223</name>
</gene>
<evidence type="ECO:0000313" key="2">
    <source>
        <dbReference type="EMBL" id="SHJ31499.1"/>
    </source>
</evidence>
<proteinExistence type="predicted"/>
<dbReference type="PROSITE" id="PS50846">
    <property type="entry name" value="HMA_2"/>
    <property type="match status" value="1"/>
</dbReference>
<protein>
    <submittedName>
        <fullName evidence="2">Copper chaperone CopZ</fullName>
    </submittedName>
</protein>
<dbReference type="Proteomes" id="UP000184432">
    <property type="component" value="Unassembled WGS sequence"/>
</dbReference>
<sequence length="89" mass="9832">MRTTVTIQNLKCGGCKSTIAKKLHKLPGIQDIDVDTDNCTVSFCYQTDNGIETVEKELSKLGYPIEGEINTIEKKAKSYISCALGRFNT</sequence>
<dbReference type="Gene3D" id="3.30.70.100">
    <property type="match status" value="1"/>
</dbReference>
<dbReference type="GO" id="GO:0046872">
    <property type="term" value="F:metal ion binding"/>
    <property type="evidence" value="ECO:0007669"/>
    <property type="project" value="InterPro"/>
</dbReference>
<dbReference type="OrthoDB" id="677920at2"/>
<dbReference type="SUPFAM" id="SSF55008">
    <property type="entry name" value="HMA, heavy metal-associated domain"/>
    <property type="match status" value="1"/>
</dbReference>